<accession>A0A1G6WX01</accession>
<name>A0A1G6WX01_9BACT</name>
<evidence type="ECO:0000313" key="1">
    <source>
        <dbReference type="EMBL" id="SDD69535.1"/>
    </source>
</evidence>
<evidence type="ECO:0000313" key="2">
    <source>
        <dbReference type="Proteomes" id="UP000199060"/>
    </source>
</evidence>
<dbReference type="EMBL" id="FNAC01000048">
    <property type="protein sequence ID" value="SDD69535.1"/>
    <property type="molecule type" value="Genomic_DNA"/>
</dbReference>
<gene>
    <name evidence="1" type="ORF">SAMN04488104_10484</name>
</gene>
<proteinExistence type="predicted"/>
<dbReference type="AlphaFoldDB" id="A0A1G6WX01"/>
<dbReference type="OrthoDB" id="670226at2"/>
<reference evidence="2" key="1">
    <citation type="submission" date="2016-10" db="EMBL/GenBank/DDBJ databases">
        <authorList>
            <person name="Varghese N."/>
            <person name="Submissions S."/>
        </authorList>
    </citation>
    <scope>NUCLEOTIDE SEQUENCE [LARGE SCALE GENOMIC DNA]</scope>
    <source>
        <strain evidence="2">DSM 23095</strain>
    </source>
</reference>
<dbReference type="STRING" id="686796.SAMN04488104_10484"/>
<dbReference type="RefSeq" id="WP_087941091.1">
    <property type="nucleotide sequence ID" value="NZ_FNAC01000048.1"/>
</dbReference>
<organism evidence="1 2">
    <name type="scientific">Algoriphagus faecimaris</name>
    <dbReference type="NCBI Taxonomy" id="686796"/>
    <lineage>
        <taxon>Bacteria</taxon>
        <taxon>Pseudomonadati</taxon>
        <taxon>Bacteroidota</taxon>
        <taxon>Cytophagia</taxon>
        <taxon>Cytophagales</taxon>
        <taxon>Cyclobacteriaceae</taxon>
        <taxon>Algoriphagus</taxon>
    </lineage>
</organism>
<protein>
    <recommendedName>
        <fullName evidence="3">Lipoprotein</fullName>
    </recommendedName>
</protein>
<keyword evidence="2" id="KW-1185">Reference proteome</keyword>
<evidence type="ECO:0008006" key="3">
    <source>
        <dbReference type="Google" id="ProtNLM"/>
    </source>
</evidence>
<dbReference type="Proteomes" id="UP000199060">
    <property type="component" value="Unassembled WGS sequence"/>
</dbReference>
<dbReference type="PROSITE" id="PS51257">
    <property type="entry name" value="PROKAR_LIPOPROTEIN"/>
    <property type="match status" value="1"/>
</dbReference>
<sequence length="221" mass="24949">MNFRSSKGIGTLFLFFGLMIGSVSCTDTLESTVIVYENDFSDLNLAGFENGKLFIFQNDTIAGFYHNDLVALNLTDLPSHNVLKITTEILIHDTWDGNADDGKAGPDYWYFGVDNQEVFRTTFSNSPCESTYCLYQSYPNDYIRQNRPKTGAMQTNMPGLCFFGAFPNYTTRYSISKLVSHQNSNVRIFWNSELRNEGIPDPVCDESWSIAKVTVEALVVN</sequence>